<organism evidence="1">
    <name type="scientific">hydrocarbon metagenome</name>
    <dbReference type="NCBI Taxonomy" id="938273"/>
    <lineage>
        <taxon>unclassified sequences</taxon>
        <taxon>metagenomes</taxon>
        <taxon>ecological metagenomes</taxon>
    </lineage>
</organism>
<dbReference type="AlphaFoldDB" id="A0A0W8G584"/>
<evidence type="ECO:0000313" key="1">
    <source>
        <dbReference type="EMBL" id="KUG28324.1"/>
    </source>
</evidence>
<dbReference type="Gene3D" id="1.10.287.500">
    <property type="entry name" value="Helix hairpin bin"/>
    <property type="match status" value="1"/>
</dbReference>
<gene>
    <name evidence="1" type="ORF">ASZ90_001793</name>
</gene>
<comment type="caution">
    <text evidence="1">The sequence shown here is derived from an EMBL/GenBank/DDBJ whole genome shotgun (WGS) entry which is preliminary data.</text>
</comment>
<accession>A0A0W8G584</accession>
<proteinExistence type="predicted"/>
<dbReference type="GO" id="GO:0009288">
    <property type="term" value="C:bacterial-type flagellum"/>
    <property type="evidence" value="ECO:0007669"/>
    <property type="project" value="InterPro"/>
</dbReference>
<reference evidence="1" key="1">
    <citation type="journal article" date="2015" name="Proc. Natl. Acad. Sci. U.S.A.">
        <title>Networks of energetic and metabolic interactions define dynamics in microbial communities.</title>
        <authorList>
            <person name="Embree M."/>
            <person name="Liu J.K."/>
            <person name="Al-Bassam M.M."/>
            <person name="Zengler K."/>
        </authorList>
    </citation>
    <scope>NUCLEOTIDE SEQUENCE</scope>
</reference>
<dbReference type="GO" id="GO:0050920">
    <property type="term" value="P:regulation of chemotaxis"/>
    <property type="evidence" value="ECO:0007669"/>
    <property type="project" value="InterPro"/>
</dbReference>
<dbReference type="SUPFAM" id="SSF75708">
    <property type="entry name" value="Chemotaxis phosphatase CheZ"/>
    <property type="match status" value="1"/>
</dbReference>
<dbReference type="Pfam" id="PF04344">
    <property type="entry name" value="CheZ"/>
    <property type="match status" value="1"/>
</dbReference>
<name>A0A0W8G584_9ZZZZ</name>
<dbReference type="InterPro" id="IPR007439">
    <property type="entry name" value="Chemotax_Pase_CheZ"/>
</dbReference>
<dbReference type="EMBL" id="LNQE01000231">
    <property type="protein sequence ID" value="KUG28324.1"/>
    <property type="molecule type" value="Genomic_DNA"/>
</dbReference>
<protein>
    <submittedName>
        <fullName evidence="1">Chemotaxis response-phosphatase chez</fullName>
    </submittedName>
</protein>
<sequence length="245" mass="27441">MIKEADFVERLMDKVITEVAENLKESIVATVEREVTKTLSRSLVESEFYRRLSDEMRSGLQEIYKEINAAAKSGADPAQPADSRQADKLFHEAAAQLDQILQTTEKATTEIMDIVEKHLDLQATSNQILHSLKSGGVSKEHLQQLRDQSDLLNQDLISIMTSLSFQDLTGQRIKRIIEAIKKVEQIVLDLYLSTGLKIKAREEAPEKDIEQLDVEAKQKVTELKGPQSGVAQESVDDLLAQLGLE</sequence>
<dbReference type="GO" id="GO:0003824">
    <property type="term" value="F:catalytic activity"/>
    <property type="evidence" value="ECO:0007669"/>
    <property type="project" value="InterPro"/>
</dbReference>